<evidence type="ECO:0000313" key="4">
    <source>
        <dbReference type="Proteomes" id="UP001161247"/>
    </source>
</evidence>
<dbReference type="PANTHER" id="PTHR47719:SF2">
    <property type="entry name" value="SKP1-INTERACTING PARTNER 15"/>
    <property type="match status" value="1"/>
</dbReference>
<sequence>MESSPLNRLPQDTLHQIFLSLPLHQIIVCKSVCKYLRSTLSSPSFLHLISTSQSHVFPLIALRPSHRSHAHSQSSPHPALHVFDPLLHRWLRFPLGFLPFPSLLPITSSHGLLYLWASSTSSPSQGHGNGVPKPSSGNSNNNKTLIVCNPLTRQYEALPQLGSAWSRHGSVLVGRRPSQVLVLTELATLYSTTNSWLKFSSNLPSKPRSPVLIDNFILALCDVGSPWRSQWKMFKSMVMDTEHLFTQKWTRLEKHEWGDVFDIIRRPRLLVGGKNRVLMIGGLKSSYSLHSACSTILILRLDLESLEWDEAGRMPQEMYRYFQDSSKFKVFGGRNRVCFSAKRVGRLVLWESFEENGCAKSEWRWIDCVPGNGDGLCRGFLLEAQLSAVP</sequence>
<organism evidence="3 4">
    <name type="scientific">Oldenlandia corymbosa var. corymbosa</name>
    <dbReference type="NCBI Taxonomy" id="529605"/>
    <lineage>
        <taxon>Eukaryota</taxon>
        <taxon>Viridiplantae</taxon>
        <taxon>Streptophyta</taxon>
        <taxon>Embryophyta</taxon>
        <taxon>Tracheophyta</taxon>
        <taxon>Spermatophyta</taxon>
        <taxon>Magnoliopsida</taxon>
        <taxon>eudicotyledons</taxon>
        <taxon>Gunneridae</taxon>
        <taxon>Pentapetalae</taxon>
        <taxon>asterids</taxon>
        <taxon>lamiids</taxon>
        <taxon>Gentianales</taxon>
        <taxon>Rubiaceae</taxon>
        <taxon>Rubioideae</taxon>
        <taxon>Spermacoceae</taxon>
        <taxon>Hedyotis-Oldenlandia complex</taxon>
        <taxon>Oldenlandia</taxon>
    </lineage>
</organism>
<dbReference type="EMBL" id="OX459125">
    <property type="protein sequence ID" value="CAI9115706.1"/>
    <property type="molecule type" value="Genomic_DNA"/>
</dbReference>
<dbReference type="SUPFAM" id="SSF81383">
    <property type="entry name" value="F-box domain"/>
    <property type="match status" value="1"/>
</dbReference>
<dbReference type="AlphaFoldDB" id="A0AAV1E7R7"/>
<evidence type="ECO:0000259" key="2">
    <source>
        <dbReference type="PROSITE" id="PS50181"/>
    </source>
</evidence>
<dbReference type="PANTHER" id="PTHR47719">
    <property type="entry name" value="SKP1-INTERACTING PARTNER 15"/>
    <property type="match status" value="1"/>
</dbReference>
<reference evidence="3" key="1">
    <citation type="submission" date="2023-03" db="EMBL/GenBank/DDBJ databases">
        <authorList>
            <person name="Julca I."/>
        </authorList>
    </citation>
    <scope>NUCLEOTIDE SEQUENCE</scope>
</reference>
<dbReference type="Gene3D" id="2.120.10.80">
    <property type="entry name" value="Kelch-type beta propeller"/>
    <property type="match status" value="1"/>
</dbReference>
<feature type="domain" description="F-box" evidence="2">
    <location>
        <begin position="3"/>
        <end position="49"/>
    </location>
</feature>
<dbReference type="PROSITE" id="PS50181">
    <property type="entry name" value="FBOX"/>
    <property type="match status" value="1"/>
</dbReference>
<feature type="compositionally biased region" description="Low complexity" evidence="1">
    <location>
        <begin position="130"/>
        <end position="142"/>
    </location>
</feature>
<dbReference type="InterPro" id="IPR036047">
    <property type="entry name" value="F-box-like_dom_sf"/>
</dbReference>
<dbReference type="Pfam" id="PF00646">
    <property type="entry name" value="F-box"/>
    <property type="match status" value="1"/>
</dbReference>
<evidence type="ECO:0000313" key="3">
    <source>
        <dbReference type="EMBL" id="CAI9115706.1"/>
    </source>
</evidence>
<feature type="region of interest" description="Disordered" evidence="1">
    <location>
        <begin position="123"/>
        <end position="142"/>
    </location>
</feature>
<accession>A0AAV1E7R7</accession>
<dbReference type="InterPro" id="IPR001810">
    <property type="entry name" value="F-box_dom"/>
</dbReference>
<gene>
    <name evidence="3" type="ORF">OLC1_LOCUS22175</name>
</gene>
<dbReference type="Gene3D" id="1.20.1280.50">
    <property type="match status" value="1"/>
</dbReference>
<evidence type="ECO:0000256" key="1">
    <source>
        <dbReference type="SAM" id="MobiDB-lite"/>
    </source>
</evidence>
<dbReference type="Proteomes" id="UP001161247">
    <property type="component" value="Chromosome 8"/>
</dbReference>
<dbReference type="InterPro" id="IPR015915">
    <property type="entry name" value="Kelch-typ_b-propeller"/>
</dbReference>
<dbReference type="SMART" id="SM00256">
    <property type="entry name" value="FBOX"/>
    <property type="match status" value="1"/>
</dbReference>
<proteinExistence type="predicted"/>
<name>A0AAV1E7R7_OLDCO</name>
<dbReference type="SUPFAM" id="SSF117281">
    <property type="entry name" value="Kelch motif"/>
    <property type="match status" value="1"/>
</dbReference>
<keyword evidence="4" id="KW-1185">Reference proteome</keyword>
<protein>
    <submittedName>
        <fullName evidence="3">OLC1v1016686C1</fullName>
    </submittedName>
</protein>